<organism evidence="1 2">
    <name type="scientific">Fusarium redolens</name>
    <dbReference type="NCBI Taxonomy" id="48865"/>
    <lineage>
        <taxon>Eukaryota</taxon>
        <taxon>Fungi</taxon>
        <taxon>Dikarya</taxon>
        <taxon>Ascomycota</taxon>
        <taxon>Pezizomycotina</taxon>
        <taxon>Sordariomycetes</taxon>
        <taxon>Hypocreomycetidae</taxon>
        <taxon>Hypocreales</taxon>
        <taxon>Nectriaceae</taxon>
        <taxon>Fusarium</taxon>
        <taxon>Fusarium redolens species complex</taxon>
    </lineage>
</organism>
<dbReference type="AlphaFoldDB" id="A0A9P9GYM8"/>
<keyword evidence="2" id="KW-1185">Reference proteome</keyword>
<evidence type="ECO:0000313" key="2">
    <source>
        <dbReference type="Proteomes" id="UP000720189"/>
    </source>
</evidence>
<accession>A0A9P9GYM8</accession>
<dbReference type="RefSeq" id="XP_046048044.1">
    <property type="nucleotide sequence ID" value="XM_046195752.1"/>
</dbReference>
<comment type="caution">
    <text evidence="1">The sequence shown here is derived from an EMBL/GenBank/DDBJ whole genome shotgun (WGS) entry which is preliminary data.</text>
</comment>
<sequence>MEPFIYLADYPVVICKLCRFGFSRFPFPSPTVEPVPFIAPAKQDGLGCNECQYAVRTLRGIQKHYGEKHGWVNIWKKGGNVVKRAKGERQVPWKTGARCQRFFPNLAASGWFEFGRDSGNEEDRRREADGVDRNEEAFESEAKAMIRDGDDNWEADRWLTASDGRGHLQDIDKERLRALMEPIRQDEPVLQQMWVVFERVLLDRAYAAAVDCSPGTVEVPHHVLQF</sequence>
<protein>
    <submittedName>
        <fullName evidence="1">Uncharacterized protein</fullName>
    </submittedName>
</protein>
<gene>
    <name evidence="1" type="ORF">BKA55DRAFT_595110</name>
</gene>
<name>A0A9P9GYM8_FUSRE</name>
<reference evidence="1" key="1">
    <citation type="journal article" date="2021" name="Nat. Commun.">
        <title>Genetic determinants of endophytism in the Arabidopsis root mycobiome.</title>
        <authorList>
            <person name="Mesny F."/>
            <person name="Miyauchi S."/>
            <person name="Thiergart T."/>
            <person name="Pickel B."/>
            <person name="Atanasova L."/>
            <person name="Karlsson M."/>
            <person name="Huettel B."/>
            <person name="Barry K.W."/>
            <person name="Haridas S."/>
            <person name="Chen C."/>
            <person name="Bauer D."/>
            <person name="Andreopoulos W."/>
            <person name="Pangilinan J."/>
            <person name="LaButti K."/>
            <person name="Riley R."/>
            <person name="Lipzen A."/>
            <person name="Clum A."/>
            <person name="Drula E."/>
            <person name="Henrissat B."/>
            <person name="Kohler A."/>
            <person name="Grigoriev I.V."/>
            <person name="Martin F.M."/>
            <person name="Hacquard S."/>
        </authorList>
    </citation>
    <scope>NUCLEOTIDE SEQUENCE</scope>
    <source>
        <strain evidence="1">MPI-CAGE-AT-0023</strain>
    </source>
</reference>
<dbReference type="GeneID" id="70225706"/>
<evidence type="ECO:0000313" key="1">
    <source>
        <dbReference type="EMBL" id="KAH7247461.1"/>
    </source>
</evidence>
<dbReference type="OrthoDB" id="5244177at2759"/>
<dbReference type="Proteomes" id="UP000720189">
    <property type="component" value="Unassembled WGS sequence"/>
</dbReference>
<proteinExistence type="predicted"/>
<dbReference type="EMBL" id="JAGMUX010000010">
    <property type="protein sequence ID" value="KAH7247461.1"/>
    <property type="molecule type" value="Genomic_DNA"/>
</dbReference>